<keyword evidence="3" id="KW-0904">Protein phosphatase</keyword>
<gene>
    <name evidence="8" type="ORF">A1O1_00048</name>
</gene>
<evidence type="ECO:0000313" key="9">
    <source>
        <dbReference type="Proteomes" id="UP000019484"/>
    </source>
</evidence>
<comment type="similarity">
    <text evidence="1">Belongs to the protein-tyrosine phosphatase family. Non-receptor class dual specificity subfamily.</text>
</comment>
<feature type="domain" description="Tyrosine specific protein phosphatases" evidence="7">
    <location>
        <begin position="86"/>
        <end position="148"/>
    </location>
</feature>
<dbReference type="RefSeq" id="XP_007719159.1">
    <property type="nucleotide sequence ID" value="XM_007720969.1"/>
</dbReference>
<evidence type="ECO:0000256" key="4">
    <source>
        <dbReference type="ARBA" id="ARBA00047761"/>
    </source>
</evidence>
<dbReference type="CDD" id="cd14498">
    <property type="entry name" value="DSP"/>
    <property type="match status" value="1"/>
</dbReference>
<dbReference type="InterPro" id="IPR029021">
    <property type="entry name" value="Prot-tyrosine_phosphatase-like"/>
</dbReference>
<dbReference type="eggNOG" id="KOG1716">
    <property type="taxonomic scope" value="Eukaryota"/>
</dbReference>
<protein>
    <submittedName>
        <fullName evidence="8">Uncharacterized protein</fullName>
    </submittedName>
</protein>
<organism evidence="8 9">
    <name type="scientific">Capronia coronata CBS 617.96</name>
    <dbReference type="NCBI Taxonomy" id="1182541"/>
    <lineage>
        <taxon>Eukaryota</taxon>
        <taxon>Fungi</taxon>
        <taxon>Dikarya</taxon>
        <taxon>Ascomycota</taxon>
        <taxon>Pezizomycotina</taxon>
        <taxon>Eurotiomycetes</taxon>
        <taxon>Chaetothyriomycetidae</taxon>
        <taxon>Chaetothyriales</taxon>
        <taxon>Herpotrichiellaceae</taxon>
        <taxon>Capronia</taxon>
    </lineage>
</organism>
<dbReference type="InterPro" id="IPR000340">
    <property type="entry name" value="Dual-sp_phosphatase_cat-dom"/>
</dbReference>
<dbReference type="GeneID" id="19154958"/>
<feature type="domain" description="Tyrosine-protein phosphatase" evidence="6">
    <location>
        <begin position="17"/>
        <end position="170"/>
    </location>
</feature>
<evidence type="ECO:0000256" key="2">
    <source>
        <dbReference type="ARBA" id="ARBA00022801"/>
    </source>
</evidence>
<dbReference type="PROSITE" id="PS00383">
    <property type="entry name" value="TYR_PHOSPHATASE_1"/>
    <property type="match status" value="1"/>
</dbReference>
<comment type="catalytic activity">
    <reaction evidence="4">
        <text>O-phospho-L-seryl-[protein] + H2O = L-seryl-[protein] + phosphate</text>
        <dbReference type="Rhea" id="RHEA:20629"/>
        <dbReference type="Rhea" id="RHEA-COMP:9863"/>
        <dbReference type="Rhea" id="RHEA-COMP:11604"/>
        <dbReference type="ChEBI" id="CHEBI:15377"/>
        <dbReference type="ChEBI" id="CHEBI:29999"/>
        <dbReference type="ChEBI" id="CHEBI:43474"/>
        <dbReference type="ChEBI" id="CHEBI:83421"/>
        <dbReference type="EC" id="3.1.3.16"/>
    </reaction>
</comment>
<keyword evidence="9" id="KW-1185">Reference proteome</keyword>
<dbReference type="AlphaFoldDB" id="W9YZ33"/>
<dbReference type="HOGENOM" id="CLU_027074_11_7_1"/>
<keyword evidence="2" id="KW-0378">Hydrolase</keyword>
<dbReference type="InterPro" id="IPR000387">
    <property type="entry name" value="Tyr_Pase_dom"/>
</dbReference>
<dbReference type="SUPFAM" id="SSF52799">
    <property type="entry name" value="(Phosphotyrosine protein) phosphatases II"/>
    <property type="match status" value="1"/>
</dbReference>
<dbReference type="STRING" id="1182541.W9YZ33"/>
<evidence type="ECO:0000259" key="7">
    <source>
        <dbReference type="PROSITE" id="PS50056"/>
    </source>
</evidence>
<dbReference type="PROSITE" id="PS50054">
    <property type="entry name" value="TYR_PHOSPHATASE_DUAL"/>
    <property type="match status" value="1"/>
</dbReference>
<dbReference type="EMBL" id="AMWN01000001">
    <property type="protein sequence ID" value="EXJ94930.1"/>
    <property type="molecule type" value="Genomic_DNA"/>
</dbReference>
<dbReference type="GO" id="GO:0004722">
    <property type="term" value="F:protein serine/threonine phosphatase activity"/>
    <property type="evidence" value="ECO:0007669"/>
    <property type="project" value="UniProtKB-EC"/>
</dbReference>
<proteinExistence type="inferred from homology"/>
<accession>W9YZ33</accession>
<dbReference type="Proteomes" id="UP000019484">
    <property type="component" value="Unassembled WGS sequence"/>
</dbReference>
<evidence type="ECO:0000256" key="3">
    <source>
        <dbReference type="ARBA" id="ARBA00022912"/>
    </source>
</evidence>
<dbReference type="GO" id="GO:0007165">
    <property type="term" value="P:signal transduction"/>
    <property type="evidence" value="ECO:0007669"/>
    <property type="project" value="TreeGrafter"/>
</dbReference>
<comment type="catalytic activity">
    <reaction evidence="5">
        <text>O-phospho-L-threonyl-[protein] + H2O = L-threonyl-[protein] + phosphate</text>
        <dbReference type="Rhea" id="RHEA:47004"/>
        <dbReference type="Rhea" id="RHEA-COMP:11060"/>
        <dbReference type="Rhea" id="RHEA-COMP:11605"/>
        <dbReference type="ChEBI" id="CHEBI:15377"/>
        <dbReference type="ChEBI" id="CHEBI:30013"/>
        <dbReference type="ChEBI" id="CHEBI:43474"/>
        <dbReference type="ChEBI" id="CHEBI:61977"/>
        <dbReference type="EC" id="3.1.3.16"/>
    </reaction>
</comment>
<dbReference type="Gene3D" id="3.90.190.10">
    <property type="entry name" value="Protein tyrosine phosphatase superfamily"/>
    <property type="match status" value="1"/>
</dbReference>
<dbReference type="Pfam" id="PF00782">
    <property type="entry name" value="DSPc"/>
    <property type="match status" value="1"/>
</dbReference>
<name>W9YZ33_9EURO</name>
<evidence type="ECO:0000256" key="1">
    <source>
        <dbReference type="ARBA" id="ARBA00008601"/>
    </source>
</evidence>
<dbReference type="InterPro" id="IPR020422">
    <property type="entry name" value="TYR_PHOSPHATASE_DUAL_dom"/>
</dbReference>
<dbReference type="PANTHER" id="PTHR45948">
    <property type="entry name" value="DUAL SPECIFICITY PROTEIN PHOSPHATASE DDB_G0269404-RELATED"/>
    <property type="match status" value="1"/>
</dbReference>
<dbReference type="GO" id="GO:0004725">
    <property type="term" value="F:protein tyrosine phosphatase activity"/>
    <property type="evidence" value="ECO:0007669"/>
    <property type="project" value="TreeGrafter"/>
</dbReference>
<comment type="caution">
    <text evidence="8">The sequence shown here is derived from an EMBL/GenBank/DDBJ whole genome shotgun (WGS) entry which is preliminary data.</text>
</comment>
<evidence type="ECO:0000259" key="6">
    <source>
        <dbReference type="PROSITE" id="PS50054"/>
    </source>
</evidence>
<dbReference type="PANTHER" id="PTHR45948:SF2">
    <property type="entry name" value="DUAL SPECIFICITY PROTEIN PHOSPHATASE"/>
    <property type="match status" value="1"/>
</dbReference>
<dbReference type="PROSITE" id="PS50056">
    <property type="entry name" value="TYR_PHOSPHATASE_2"/>
    <property type="match status" value="1"/>
</dbReference>
<evidence type="ECO:0000313" key="8">
    <source>
        <dbReference type="EMBL" id="EXJ94930.1"/>
    </source>
</evidence>
<dbReference type="SMART" id="SM00195">
    <property type="entry name" value="DSPc"/>
    <property type="match status" value="1"/>
</dbReference>
<dbReference type="InterPro" id="IPR016130">
    <property type="entry name" value="Tyr_Pase_AS"/>
</dbReference>
<sequence length="211" mass="23569">MSTSSTNVPSTTSAPLIPDKILPNLYLSDIHTARAVLSPNYPAPGRPEIRYVLSVIDGPDKQPQVSPGHEEDHVLHLISIRDHGNMDLLEVLDEALNFIKAGLANNDGGVLVHCQKGISRSASVIIAFVMEDMNLDFDTALRFVRSSRAKVNPNAGFQRQLELWQQLEYSLYEADGQQKEEYQIWKANNEEQIRSLGDGWKKYLSPKEAQG</sequence>
<evidence type="ECO:0000256" key="5">
    <source>
        <dbReference type="ARBA" id="ARBA00048336"/>
    </source>
</evidence>
<reference evidence="8 9" key="1">
    <citation type="submission" date="2013-03" db="EMBL/GenBank/DDBJ databases">
        <title>The Genome Sequence of Capronia coronata CBS 617.96.</title>
        <authorList>
            <consortium name="The Broad Institute Genomics Platform"/>
            <person name="Cuomo C."/>
            <person name="de Hoog S."/>
            <person name="Gorbushina A."/>
            <person name="Walker B."/>
            <person name="Young S.K."/>
            <person name="Zeng Q."/>
            <person name="Gargeya S."/>
            <person name="Fitzgerald M."/>
            <person name="Haas B."/>
            <person name="Abouelleil A."/>
            <person name="Allen A.W."/>
            <person name="Alvarado L."/>
            <person name="Arachchi H.M."/>
            <person name="Berlin A.M."/>
            <person name="Chapman S.B."/>
            <person name="Gainer-Dewar J."/>
            <person name="Goldberg J."/>
            <person name="Griggs A."/>
            <person name="Gujja S."/>
            <person name="Hansen M."/>
            <person name="Howarth C."/>
            <person name="Imamovic A."/>
            <person name="Ireland A."/>
            <person name="Larimer J."/>
            <person name="McCowan C."/>
            <person name="Murphy C."/>
            <person name="Pearson M."/>
            <person name="Poon T.W."/>
            <person name="Priest M."/>
            <person name="Roberts A."/>
            <person name="Saif S."/>
            <person name="Shea T."/>
            <person name="Sisk P."/>
            <person name="Sykes S."/>
            <person name="Wortman J."/>
            <person name="Nusbaum C."/>
            <person name="Birren B."/>
        </authorList>
    </citation>
    <scope>NUCLEOTIDE SEQUENCE [LARGE SCALE GENOMIC DNA]</scope>
    <source>
        <strain evidence="8 9">CBS 617.96</strain>
    </source>
</reference>
<dbReference type="GO" id="GO:0005829">
    <property type="term" value="C:cytosol"/>
    <property type="evidence" value="ECO:0007669"/>
    <property type="project" value="TreeGrafter"/>
</dbReference>
<dbReference type="OrthoDB" id="10252009at2759"/>